<keyword evidence="5 9" id="KW-0653">Protein transport</keyword>
<comment type="subunit">
    <text evidence="9">Component of the nuclear pore complex (NPC).</text>
</comment>
<dbReference type="PANTHER" id="PTHR13373">
    <property type="entry name" value="FROUNT PROTEIN-RELATED"/>
    <property type="match status" value="1"/>
</dbReference>
<feature type="non-terminal residue" evidence="11">
    <location>
        <position position="1"/>
    </location>
</feature>
<dbReference type="InterPro" id="IPR011502">
    <property type="entry name" value="Nucleoporin_Nup85"/>
</dbReference>
<dbReference type="GO" id="GO:0017056">
    <property type="term" value="F:structural constituent of nuclear pore"/>
    <property type="evidence" value="ECO:0007669"/>
    <property type="project" value="TreeGrafter"/>
</dbReference>
<dbReference type="EMBL" id="CAVNYO010000399">
    <property type="protein sequence ID" value="CAK5274017.1"/>
    <property type="molecule type" value="Genomic_DNA"/>
</dbReference>
<keyword evidence="7 9" id="KW-0906">Nuclear pore complex</keyword>
<keyword evidence="9" id="KW-0472">Membrane</keyword>
<evidence type="ECO:0000256" key="9">
    <source>
        <dbReference type="RuleBase" id="RU365073"/>
    </source>
</evidence>
<evidence type="ECO:0000256" key="3">
    <source>
        <dbReference type="ARBA" id="ARBA00022448"/>
    </source>
</evidence>
<evidence type="ECO:0000313" key="12">
    <source>
        <dbReference type="Proteomes" id="UP001295794"/>
    </source>
</evidence>
<evidence type="ECO:0000313" key="10">
    <source>
        <dbReference type="EMBL" id="CAK5267638.1"/>
    </source>
</evidence>
<organism evidence="11 12">
    <name type="scientific">Mycena citricolor</name>
    <dbReference type="NCBI Taxonomy" id="2018698"/>
    <lineage>
        <taxon>Eukaryota</taxon>
        <taxon>Fungi</taxon>
        <taxon>Dikarya</taxon>
        <taxon>Basidiomycota</taxon>
        <taxon>Agaricomycotina</taxon>
        <taxon>Agaricomycetes</taxon>
        <taxon>Agaricomycetidae</taxon>
        <taxon>Agaricales</taxon>
        <taxon>Marasmiineae</taxon>
        <taxon>Mycenaceae</taxon>
        <taxon>Mycena</taxon>
    </lineage>
</organism>
<evidence type="ECO:0000256" key="1">
    <source>
        <dbReference type="ARBA" id="ARBA00004567"/>
    </source>
</evidence>
<comment type="subcellular location">
    <subcellularLocation>
        <location evidence="1 9">Nucleus</location>
        <location evidence="1 9">Nuclear pore complex</location>
    </subcellularLocation>
</comment>
<evidence type="ECO:0000256" key="8">
    <source>
        <dbReference type="ARBA" id="ARBA00023242"/>
    </source>
</evidence>
<evidence type="ECO:0000256" key="2">
    <source>
        <dbReference type="ARBA" id="ARBA00005573"/>
    </source>
</evidence>
<gene>
    <name evidence="10" type="ORF">MYCIT1_LOCUS10325</name>
    <name evidence="11" type="ORF">MYCIT1_LOCUS20904</name>
</gene>
<keyword evidence="4 9" id="KW-0509">mRNA transport</keyword>
<evidence type="ECO:0000313" key="11">
    <source>
        <dbReference type="EMBL" id="CAK5274017.1"/>
    </source>
</evidence>
<proteinExistence type="inferred from homology"/>
<dbReference type="Pfam" id="PF07575">
    <property type="entry name" value="Nucleopor_Nup85"/>
    <property type="match status" value="2"/>
</dbReference>
<evidence type="ECO:0000256" key="5">
    <source>
        <dbReference type="ARBA" id="ARBA00022927"/>
    </source>
</evidence>
<dbReference type="GO" id="GO:0045893">
    <property type="term" value="P:positive regulation of DNA-templated transcription"/>
    <property type="evidence" value="ECO:0007669"/>
    <property type="project" value="TreeGrafter"/>
</dbReference>
<dbReference type="Proteomes" id="UP001295794">
    <property type="component" value="Unassembled WGS sequence"/>
</dbReference>
<comment type="similarity">
    <text evidence="2 9">Belongs to the nucleoporin Nup85 family.</text>
</comment>
<comment type="caution">
    <text evidence="11">The sequence shown here is derived from an EMBL/GenBank/DDBJ whole genome shotgun (WGS) entry which is preliminary data.</text>
</comment>
<name>A0AAD2K1P1_9AGAR</name>
<reference evidence="11" key="1">
    <citation type="submission" date="2023-11" db="EMBL/GenBank/DDBJ databases">
        <authorList>
            <person name="De Vega J J."/>
            <person name="De Vega J J."/>
        </authorList>
    </citation>
    <scope>NUCLEOTIDE SEQUENCE</scope>
</reference>
<keyword evidence="6 9" id="KW-0811">Translocation</keyword>
<dbReference type="PANTHER" id="PTHR13373:SF21">
    <property type="entry name" value="NUCLEAR PORE COMPLEX PROTEIN NUP85"/>
    <property type="match status" value="1"/>
</dbReference>
<dbReference type="EMBL" id="CAVNYO010000129">
    <property type="protein sequence ID" value="CAK5267638.1"/>
    <property type="molecule type" value="Genomic_DNA"/>
</dbReference>
<dbReference type="GO" id="GO:0031965">
    <property type="term" value="C:nuclear membrane"/>
    <property type="evidence" value="ECO:0007669"/>
    <property type="project" value="UniProtKB-UniRule"/>
</dbReference>
<dbReference type="GO" id="GO:0006606">
    <property type="term" value="P:protein import into nucleus"/>
    <property type="evidence" value="ECO:0007669"/>
    <property type="project" value="TreeGrafter"/>
</dbReference>
<dbReference type="AlphaFoldDB" id="A0AAD2K1P1"/>
<evidence type="ECO:0000256" key="7">
    <source>
        <dbReference type="ARBA" id="ARBA00023132"/>
    </source>
</evidence>
<sequence>AFYALYHYSITLASWSPDHAPDVRPLQSRAPTCSCWQVWGSSREQSGLGVDFLAIRQLIRRLPNQCCNITAVAFLPACADYMHKPAKLPEKRPPDEEQPVYFGGLDEIPSAERRMFVTDSSVIFSQFQQLLQTARAHGSGWMDEDENYAAVRQFGVEYVAFIKDSWVLASQPALRPDGPLQFSPDHYRILCTCFAIFVLVYMPEPGADGAPVGEELMEWLNIHYIEPSTEEGDHLSSLGSPWQDESFWPYLTRATIRGLSKASEFFFKILSKHPSEDLQELAESMASLVSTQPRISNFDVERDFAYAFRRWRDKVKAVRVEMEKVPQSDRSDEYENWWDRLSDIVGVLEGRPEVVQRVCEELGADWKEVCAAWGVFVDPRLRRQDIPDVVGRILEDMPPDPTNREDMIHAAFLGGKPIQALEHAFHLDRWLSAHLADIMSPLSILGTITGEELSLRDHYILSYAEYLHADPALWRITVDYMYTCQHVGKERADHVLVRVPLRLNQQKASGLTDGLSEGEIRDGSVVGVLKDVNQACFEHRRESARRTVCRIAAQTFVREKHYGLAVSYSSSAEDWQGLGRIVDRVLDEYIISGPASFAGFASDIAPSLQSLSVKDGSTHGVFLHRLVFAVRYANFLQLCNRQELQNAASDIVAMFRDDVAPKSWWAVMLYDSVELLRYGPTLLFSTSGATALLCKLEEIFTRSAQGAGSDYLDMFARTIRGAGDKEALDRLKTVRLALAKYLARSAVLGA</sequence>
<comment type="function">
    <text evidence="9">Functions as a component of the nuclear pore complex (NPC).</text>
</comment>
<accession>A0AAD2K1P1</accession>
<evidence type="ECO:0000256" key="4">
    <source>
        <dbReference type="ARBA" id="ARBA00022816"/>
    </source>
</evidence>
<evidence type="ECO:0000256" key="6">
    <source>
        <dbReference type="ARBA" id="ARBA00023010"/>
    </source>
</evidence>
<dbReference type="GO" id="GO:0006406">
    <property type="term" value="P:mRNA export from nucleus"/>
    <property type="evidence" value="ECO:0007669"/>
    <property type="project" value="TreeGrafter"/>
</dbReference>
<keyword evidence="12" id="KW-1185">Reference proteome</keyword>
<dbReference type="GO" id="GO:0031080">
    <property type="term" value="C:nuclear pore outer ring"/>
    <property type="evidence" value="ECO:0007669"/>
    <property type="project" value="TreeGrafter"/>
</dbReference>
<keyword evidence="3 9" id="KW-0813">Transport</keyword>
<protein>
    <recommendedName>
        <fullName evidence="9">Nuclear pore complex protein Nup85</fullName>
    </recommendedName>
</protein>
<keyword evidence="8 9" id="KW-0539">Nucleus</keyword>